<evidence type="ECO:0000256" key="1">
    <source>
        <dbReference type="PROSITE-ProRule" id="PRU00176"/>
    </source>
</evidence>
<dbReference type="PROSITE" id="PS50102">
    <property type="entry name" value="RRM"/>
    <property type="match status" value="1"/>
</dbReference>
<evidence type="ECO:0000259" key="3">
    <source>
        <dbReference type="PROSITE" id="PS50102"/>
    </source>
</evidence>
<organism evidence="4 5">
    <name type="scientific">Helianthus annuus</name>
    <name type="common">Common sunflower</name>
    <dbReference type="NCBI Taxonomy" id="4232"/>
    <lineage>
        <taxon>Eukaryota</taxon>
        <taxon>Viridiplantae</taxon>
        <taxon>Streptophyta</taxon>
        <taxon>Embryophyta</taxon>
        <taxon>Tracheophyta</taxon>
        <taxon>Spermatophyta</taxon>
        <taxon>Magnoliopsida</taxon>
        <taxon>eudicotyledons</taxon>
        <taxon>Gunneridae</taxon>
        <taxon>Pentapetalae</taxon>
        <taxon>asterids</taxon>
        <taxon>campanulids</taxon>
        <taxon>Asterales</taxon>
        <taxon>Asteraceae</taxon>
        <taxon>Asteroideae</taxon>
        <taxon>Heliantheae alliance</taxon>
        <taxon>Heliantheae</taxon>
        <taxon>Helianthus</taxon>
    </lineage>
</organism>
<keyword evidence="1" id="KW-0694">RNA-binding</keyword>
<dbReference type="Proteomes" id="UP000215914">
    <property type="component" value="Unassembled WGS sequence"/>
</dbReference>
<name>A0A9K3GVM2_HELAN</name>
<feature type="domain" description="RRM" evidence="3">
    <location>
        <begin position="42"/>
        <end position="119"/>
    </location>
</feature>
<dbReference type="PANTHER" id="PTHR34427:SF5">
    <property type="entry name" value="DUF4283 DOMAIN-CONTAINING PROTEIN"/>
    <property type="match status" value="1"/>
</dbReference>
<gene>
    <name evidence="4" type="ORF">HanXRQr2_Chr17g0822421</name>
</gene>
<protein>
    <submittedName>
        <fullName evidence="4">RNA recognition motif domain, nucleotide-binding alpha-beta plait domain superfamily</fullName>
    </submittedName>
</protein>
<dbReference type="InterPro" id="IPR035979">
    <property type="entry name" value="RBD_domain_sf"/>
</dbReference>
<evidence type="ECO:0000313" key="4">
    <source>
        <dbReference type="EMBL" id="KAF5757075.1"/>
    </source>
</evidence>
<dbReference type="PANTHER" id="PTHR34427">
    <property type="entry name" value="DUF4283 DOMAIN PROTEIN"/>
    <property type="match status" value="1"/>
</dbReference>
<dbReference type="InterPro" id="IPR000504">
    <property type="entry name" value="RRM_dom"/>
</dbReference>
<dbReference type="AlphaFoldDB" id="A0A9K3GVM2"/>
<accession>A0A9K3GVM2</accession>
<dbReference type="GO" id="GO:0003723">
    <property type="term" value="F:RNA binding"/>
    <property type="evidence" value="ECO:0007669"/>
    <property type="project" value="UniProtKB-UniRule"/>
</dbReference>
<keyword evidence="5" id="KW-1185">Reference proteome</keyword>
<dbReference type="InterPro" id="IPR012677">
    <property type="entry name" value="Nucleotide-bd_a/b_plait_sf"/>
</dbReference>
<reference evidence="4" key="1">
    <citation type="journal article" date="2017" name="Nature">
        <title>The sunflower genome provides insights into oil metabolism, flowering and Asterid evolution.</title>
        <authorList>
            <person name="Badouin H."/>
            <person name="Gouzy J."/>
            <person name="Grassa C.J."/>
            <person name="Murat F."/>
            <person name="Staton S.E."/>
            <person name="Cottret L."/>
            <person name="Lelandais-Briere C."/>
            <person name="Owens G.L."/>
            <person name="Carrere S."/>
            <person name="Mayjonade B."/>
            <person name="Legrand L."/>
            <person name="Gill N."/>
            <person name="Kane N.C."/>
            <person name="Bowers J.E."/>
            <person name="Hubner S."/>
            <person name="Bellec A."/>
            <person name="Berard A."/>
            <person name="Berges H."/>
            <person name="Blanchet N."/>
            <person name="Boniface M.C."/>
            <person name="Brunel D."/>
            <person name="Catrice O."/>
            <person name="Chaidir N."/>
            <person name="Claudel C."/>
            <person name="Donnadieu C."/>
            <person name="Faraut T."/>
            <person name="Fievet G."/>
            <person name="Helmstetter N."/>
            <person name="King M."/>
            <person name="Knapp S.J."/>
            <person name="Lai Z."/>
            <person name="Le Paslier M.C."/>
            <person name="Lippi Y."/>
            <person name="Lorenzon L."/>
            <person name="Mandel J.R."/>
            <person name="Marage G."/>
            <person name="Marchand G."/>
            <person name="Marquand E."/>
            <person name="Bret-Mestries E."/>
            <person name="Morien E."/>
            <person name="Nambeesan S."/>
            <person name="Nguyen T."/>
            <person name="Pegot-Espagnet P."/>
            <person name="Pouilly N."/>
            <person name="Raftis F."/>
            <person name="Sallet E."/>
            <person name="Schiex T."/>
            <person name="Thomas J."/>
            <person name="Vandecasteele C."/>
            <person name="Vares D."/>
            <person name="Vear F."/>
            <person name="Vautrin S."/>
            <person name="Crespi M."/>
            <person name="Mangin B."/>
            <person name="Burke J.M."/>
            <person name="Salse J."/>
            <person name="Munos S."/>
            <person name="Vincourt P."/>
            <person name="Rieseberg L.H."/>
            <person name="Langlade N.B."/>
        </authorList>
    </citation>
    <scope>NUCLEOTIDE SEQUENCE</scope>
    <source>
        <tissue evidence="4">Leaves</tissue>
    </source>
</reference>
<dbReference type="SMART" id="SM00360">
    <property type="entry name" value="RRM"/>
    <property type="match status" value="1"/>
</dbReference>
<dbReference type="EMBL" id="MNCJ02000332">
    <property type="protein sequence ID" value="KAF5757075.1"/>
    <property type="molecule type" value="Genomic_DNA"/>
</dbReference>
<sequence length="541" mass="60579">MGRCGRQGLFRNKEGWNTVLRKQEARQEKKCVIREARPRNATTFFISNLPDGCNRDRLWRAFGFLENLEDVIVPWKRDRAGNTFGFLKLSNVKEVDIWIDRLKEVKIDGAVIGVNLAKFNRHGSKIETPFAGERVSVFSRLKFEKTFRQERLSKYASDHSNHCRNDGRSYSDVVHPQKLINTGISLELPPLNTDSKKKCEFKSLVGEAKDLETLNNLKFHLAGLVDEGPMLRYLGGLKVLVTKSIIEEADEFLRNQSEVWASWFSRLYVWDGTPPLFERVAWIKVFGVPASLWDRHVLNRIGERCGRLLVKSDVSPNDGNLAEDRMAILVHTGKPISMEMNLVWKNHSLKVWVEEIIGHWSTDFLSNESSELSDAGRSPEVAVSSEFGGRKWLGCLSDVEPSCMGIHNAGTYSKTAAHGEDCDFPSVSHVADLDGHVEQGHNLYGVHNTPVVDAMSLGEGKKVNTCVLESTPSCMGFDDNDGVHGEPTFGDQNITAASDHEERESAEAVGQHSGLVTPLVGPGEEPIRPSFITSRPKNKKK</sequence>
<feature type="region of interest" description="Disordered" evidence="2">
    <location>
        <begin position="491"/>
        <end position="541"/>
    </location>
</feature>
<evidence type="ECO:0000256" key="2">
    <source>
        <dbReference type="SAM" id="MobiDB-lite"/>
    </source>
</evidence>
<reference evidence="4" key="2">
    <citation type="submission" date="2020-06" db="EMBL/GenBank/DDBJ databases">
        <title>Helianthus annuus Genome sequencing and assembly Release 2.</title>
        <authorList>
            <person name="Gouzy J."/>
            <person name="Langlade N."/>
            <person name="Munos S."/>
        </authorList>
    </citation>
    <scope>NUCLEOTIDE SEQUENCE</scope>
    <source>
        <tissue evidence="4">Leaves</tissue>
    </source>
</reference>
<dbReference type="SUPFAM" id="SSF54928">
    <property type="entry name" value="RNA-binding domain, RBD"/>
    <property type="match status" value="1"/>
</dbReference>
<dbReference type="Gene3D" id="3.30.70.330">
    <property type="match status" value="1"/>
</dbReference>
<dbReference type="CDD" id="cd00590">
    <property type="entry name" value="RRM_SF"/>
    <property type="match status" value="1"/>
</dbReference>
<dbReference type="Gramene" id="mRNA:HanXRQr2_Chr17g0822421">
    <property type="protein sequence ID" value="CDS:HanXRQr2_Chr17g0822421.1"/>
    <property type="gene ID" value="HanXRQr2_Chr17g0822421"/>
</dbReference>
<evidence type="ECO:0000313" key="5">
    <source>
        <dbReference type="Proteomes" id="UP000215914"/>
    </source>
</evidence>
<comment type="caution">
    <text evidence="4">The sequence shown here is derived from an EMBL/GenBank/DDBJ whole genome shotgun (WGS) entry which is preliminary data.</text>
</comment>
<proteinExistence type="predicted"/>